<dbReference type="PANTHER" id="PTHR30071">
    <property type="entry name" value="HEME EXPORTER PROTEIN C"/>
    <property type="match status" value="1"/>
</dbReference>
<comment type="caution">
    <text evidence="9">The sequence shown here is derived from an EMBL/GenBank/DDBJ whole genome shotgun (WGS) entry which is preliminary data.</text>
</comment>
<evidence type="ECO:0000256" key="3">
    <source>
        <dbReference type="ARBA" id="ARBA00022748"/>
    </source>
</evidence>
<accession>U2MIY9</accession>
<evidence type="ECO:0000313" key="10">
    <source>
        <dbReference type="Proteomes" id="UP000017023"/>
    </source>
</evidence>
<evidence type="ECO:0000259" key="8">
    <source>
        <dbReference type="Pfam" id="PF05140"/>
    </source>
</evidence>
<evidence type="ECO:0000256" key="6">
    <source>
        <dbReference type="SAM" id="Phobius"/>
    </source>
</evidence>
<keyword evidence="4 6" id="KW-1133">Transmembrane helix</keyword>
<keyword evidence="2 6" id="KW-0812">Transmembrane</keyword>
<feature type="transmembrane region" description="Helical" evidence="6">
    <location>
        <begin position="46"/>
        <end position="69"/>
    </location>
</feature>
<feature type="transmembrane region" description="Helical" evidence="6">
    <location>
        <begin position="627"/>
        <end position="652"/>
    </location>
</feature>
<evidence type="ECO:0000313" key="9">
    <source>
        <dbReference type="EMBL" id="ERJ99223.1"/>
    </source>
</evidence>
<feature type="transmembrane region" description="Helical" evidence="6">
    <location>
        <begin position="529"/>
        <end position="551"/>
    </location>
</feature>
<feature type="domain" description="Cytochrome c assembly protein" evidence="7">
    <location>
        <begin position="557"/>
        <end position="766"/>
    </location>
</feature>
<dbReference type="AlphaFoldDB" id="U2MIY9"/>
<dbReference type="Proteomes" id="UP000017023">
    <property type="component" value="Unassembled WGS sequence"/>
</dbReference>
<dbReference type="GO" id="GO:0005886">
    <property type="term" value="C:plasma membrane"/>
    <property type="evidence" value="ECO:0007669"/>
    <property type="project" value="TreeGrafter"/>
</dbReference>
<comment type="subcellular location">
    <subcellularLocation>
        <location evidence="1">Membrane</location>
        <topology evidence="1">Multi-pass membrane protein</topology>
    </subcellularLocation>
</comment>
<gene>
    <name evidence="9" type="ORF">HMPREF9145_2196</name>
</gene>
<dbReference type="InterPro" id="IPR002541">
    <property type="entry name" value="Cyt_c_assembly"/>
</dbReference>
<evidence type="ECO:0000256" key="4">
    <source>
        <dbReference type="ARBA" id="ARBA00022989"/>
    </source>
</evidence>
<dbReference type="PANTHER" id="PTHR30071:SF1">
    <property type="entry name" value="CYTOCHROME B_B6 PROTEIN-RELATED"/>
    <property type="match status" value="1"/>
</dbReference>
<dbReference type="Pfam" id="PF05140">
    <property type="entry name" value="ResB"/>
    <property type="match status" value="1"/>
</dbReference>
<evidence type="ECO:0000256" key="2">
    <source>
        <dbReference type="ARBA" id="ARBA00022692"/>
    </source>
</evidence>
<proteinExistence type="predicted"/>
<dbReference type="GO" id="GO:0017004">
    <property type="term" value="P:cytochrome complex assembly"/>
    <property type="evidence" value="ECO:0007669"/>
    <property type="project" value="UniProtKB-KW"/>
</dbReference>
<feature type="transmembrane region" description="Helical" evidence="6">
    <location>
        <begin position="76"/>
        <end position="94"/>
    </location>
</feature>
<evidence type="ECO:0000256" key="1">
    <source>
        <dbReference type="ARBA" id="ARBA00004141"/>
    </source>
</evidence>
<feature type="domain" description="ResB-like" evidence="8">
    <location>
        <begin position="69"/>
        <end position="192"/>
    </location>
</feature>
<dbReference type="GO" id="GO:0020037">
    <property type="term" value="F:heme binding"/>
    <property type="evidence" value="ECO:0007669"/>
    <property type="project" value="InterPro"/>
</dbReference>
<dbReference type="EMBL" id="AWGW01000027">
    <property type="protein sequence ID" value="ERJ99223.1"/>
    <property type="molecule type" value="Genomic_DNA"/>
</dbReference>
<feature type="transmembrane region" description="Helical" evidence="6">
    <location>
        <begin position="587"/>
        <end position="607"/>
    </location>
</feature>
<protein>
    <submittedName>
        <fullName evidence="9">Putative cytochrome c-type biogenesis protein CcsB</fullName>
    </submittedName>
</protein>
<sequence>MNKQTTLYNNIMIKRITFVFYVVLIVVMAAATIIEHLNSTPFVSQYIYGAWWFSLLWALLVAVGVVYIAKSHLQKWNLLLLHLSMIVILVGAFLTHTTGFKGMIHLRGDQPTNVYTEMVSMSESRTHRLPFSVRLDHFDIQYHDGTQAASDYMTHFVITDGETITRATVSMNKVFYYHGTRFYQASYDTDNRGSYLSVNSDPYGLPVTYTGYGLLFFSLLWLLVDAKGTFRQLLRSPVLKKSLATLLLIFGFSTAIHAAEESISAPVVAQPVAEKFGDLYINYNERICPLQTFALDFVKKIYGKRSYKGADATQILMSWIFFGDAWNREPIVQIKSKEMRETFGLPEYTNVKAFFQNGEYVLGQYAYDYQQGQQDALHKACYDMDNKLQVIMSLQKGTPLALFPHTFRHGKTQWFSPFEQYPKQLPKNDILLIKSYFPALYQAVAANDEANAIQLIEQLRSYQQHNAGESLPTDMQFKAEKCYNNIPFSTLLFILNLCLGFFTMGLVIRRLTSFKTQLLGLRPSILHGLLILLLVISFSVLTFALALRWIISDNIPLSNGYESMLSVAWFSMLITIVMAFAMRSLRLLIITFGFLLSGFFLLVSHIGQMDPAIGHIMPVLNSPLLSIHVSIIMMSYALLALTFICGLTALILSALQRMRGCPQTGLEQSTALMILSRIFLYPAMTTLGLGIFIGAIWANISWGNYWSWDPKETWALITFMVYAVLLHLQSVPALRTPKYYHIYTTIAFLTIVITYFGVNYVLGGMHSYA</sequence>
<organism evidence="9 10">
    <name type="scientific">Segatella salivae F0493</name>
    <dbReference type="NCBI Taxonomy" id="1395125"/>
    <lineage>
        <taxon>Bacteria</taxon>
        <taxon>Pseudomonadati</taxon>
        <taxon>Bacteroidota</taxon>
        <taxon>Bacteroidia</taxon>
        <taxon>Bacteroidales</taxon>
        <taxon>Prevotellaceae</taxon>
        <taxon>Segatella</taxon>
    </lineage>
</organism>
<reference evidence="9 10" key="1">
    <citation type="submission" date="2013-08" db="EMBL/GenBank/DDBJ databases">
        <authorList>
            <person name="Durkin A.S."/>
            <person name="Haft D.R."/>
            <person name="McCorrison J."/>
            <person name="Torralba M."/>
            <person name="Gillis M."/>
            <person name="Haft D.H."/>
            <person name="Methe B."/>
            <person name="Sutton G."/>
            <person name="Nelson K.E."/>
        </authorList>
    </citation>
    <scope>NUCLEOTIDE SEQUENCE [LARGE SCALE GENOMIC DNA]</scope>
    <source>
        <strain evidence="9 10">F0493</strain>
    </source>
</reference>
<dbReference type="PATRIC" id="fig|1395125.3.peg.2174"/>
<feature type="transmembrane region" description="Helical" evidence="6">
    <location>
        <begin position="243"/>
        <end position="259"/>
    </location>
</feature>
<feature type="transmembrane region" description="Helical" evidence="6">
    <location>
        <begin position="12"/>
        <end position="34"/>
    </location>
</feature>
<evidence type="ECO:0000256" key="5">
    <source>
        <dbReference type="ARBA" id="ARBA00023136"/>
    </source>
</evidence>
<evidence type="ECO:0000259" key="7">
    <source>
        <dbReference type="Pfam" id="PF01578"/>
    </source>
</evidence>
<feature type="transmembrane region" description="Helical" evidence="6">
    <location>
        <begin position="203"/>
        <end position="223"/>
    </location>
</feature>
<dbReference type="InterPro" id="IPR007816">
    <property type="entry name" value="ResB-like_domain"/>
</dbReference>
<dbReference type="Pfam" id="PF01578">
    <property type="entry name" value="Cytochrom_C_asm"/>
    <property type="match status" value="1"/>
</dbReference>
<feature type="transmembrane region" description="Helical" evidence="6">
    <location>
        <begin position="712"/>
        <end position="728"/>
    </location>
</feature>
<feature type="transmembrane region" description="Helical" evidence="6">
    <location>
        <begin position="563"/>
        <end position="580"/>
    </location>
</feature>
<name>U2MIY9_9BACT</name>
<keyword evidence="3" id="KW-0201">Cytochrome c-type biogenesis</keyword>
<keyword evidence="5 6" id="KW-0472">Membrane</keyword>
<feature type="transmembrane region" description="Helical" evidence="6">
    <location>
        <begin position="678"/>
        <end position="700"/>
    </location>
</feature>
<feature type="transmembrane region" description="Helical" evidence="6">
    <location>
        <begin position="486"/>
        <end position="508"/>
    </location>
</feature>
<dbReference type="InterPro" id="IPR045062">
    <property type="entry name" value="Cyt_c_biogenesis_CcsA/CcmC"/>
</dbReference>
<feature type="transmembrane region" description="Helical" evidence="6">
    <location>
        <begin position="740"/>
        <end position="762"/>
    </location>
</feature>